<evidence type="ECO:0000313" key="4">
    <source>
        <dbReference type="Proteomes" id="UP000683579"/>
    </source>
</evidence>
<dbReference type="EMBL" id="CP077262">
    <property type="protein sequence ID" value="QXA42923.1"/>
    <property type="molecule type" value="Genomic_DNA"/>
</dbReference>
<dbReference type="Proteomes" id="UP000468420">
    <property type="component" value="Unassembled WGS sequence"/>
</dbReference>
<organism evidence="1 3">
    <name type="scientific">Citrobacter pasteurii</name>
    <dbReference type="NCBI Taxonomy" id="1563222"/>
    <lineage>
        <taxon>Bacteria</taxon>
        <taxon>Pseudomonadati</taxon>
        <taxon>Pseudomonadota</taxon>
        <taxon>Gammaproteobacteria</taxon>
        <taxon>Enterobacterales</taxon>
        <taxon>Enterobacteriaceae</taxon>
        <taxon>Citrobacter</taxon>
    </lineage>
</organism>
<reference evidence="1 3" key="1">
    <citation type="submission" date="2018-08" db="EMBL/GenBank/DDBJ databases">
        <title>Complete genomic analysis of a Citrobacter pasteurii isolated from cockles (Cerastoderma edule) containing a new chromosomic qnrB allele.</title>
        <authorList>
            <person name="Rodrigues A."/>
            <person name="Baptista T."/>
            <person name="Quesada A."/>
            <person name="Campos M.J."/>
        </authorList>
    </citation>
    <scope>NUCLEOTIDE SEQUENCE [LARGE SCALE GENOMIC DNA]</scope>
    <source>
        <strain evidence="1 3">BA18</strain>
    </source>
</reference>
<dbReference type="RefSeq" id="WP_005120922.1">
    <property type="nucleotide sequence ID" value="NZ_CDHL01000019.1"/>
</dbReference>
<dbReference type="Proteomes" id="UP000683579">
    <property type="component" value="Chromosome"/>
</dbReference>
<reference evidence="2 4" key="2">
    <citation type="submission" date="2021-06" db="EMBL/GenBank/DDBJ databases">
        <title>FDA dAtabase for Regulatory Grade micrObial Sequences (FDA-ARGOS): Supporting development and validation of Infectious Disease Dx tests.</title>
        <authorList>
            <person name="Sproer C."/>
            <person name="Gronow S."/>
            <person name="Severitt S."/>
            <person name="Schroder I."/>
            <person name="Tallon L."/>
            <person name="Sadzewicz L."/>
            <person name="Zhao X."/>
            <person name="Boylan J."/>
            <person name="Ott S."/>
            <person name="Bowen H."/>
            <person name="Vavikolanu K."/>
            <person name="Mehta A."/>
            <person name="Aluvathingal J."/>
            <person name="Nadendla S."/>
            <person name="Lowell S."/>
            <person name="Myers T."/>
            <person name="Yan Y."/>
        </authorList>
    </citation>
    <scope>NUCLEOTIDE SEQUENCE [LARGE SCALE GENOMIC DNA]</scope>
    <source>
        <strain evidence="2 4">FDAARGOS 1424</strain>
    </source>
</reference>
<protein>
    <submittedName>
        <fullName evidence="1">Uncharacterized protein</fullName>
    </submittedName>
</protein>
<dbReference type="EMBL" id="QRDC01000019">
    <property type="protein sequence ID" value="KAA1275482.1"/>
    <property type="molecule type" value="Genomic_DNA"/>
</dbReference>
<evidence type="ECO:0000313" key="1">
    <source>
        <dbReference type="EMBL" id="KAA1275482.1"/>
    </source>
</evidence>
<evidence type="ECO:0000313" key="3">
    <source>
        <dbReference type="Proteomes" id="UP000468420"/>
    </source>
</evidence>
<name>A0A6N6JYH2_9ENTR</name>
<keyword evidence="4" id="KW-1185">Reference proteome</keyword>
<evidence type="ECO:0000313" key="2">
    <source>
        <dbReference type="EMBL" id="QXA42923.1"/>
    </source>
</evidence>
<accession>A0A6N6JYH2</accession>
<sequence>MSDIDDAMNAIKNEVAESIKEQLKALLLSAAKDTNEVINDTGKKIAYWLRLRGQGKLSDSELEALLYARDQLLRQYKNTAEIAARAQVEKIAISLVNIVLDKLLGIAFHQK</sequence>
<dbReference type="AlphaFoldDB" id="A0A6N6JYH2"/>
<gene>
    <name evidence="1" type="ORF">DXF85_19925</name>
    <name evidence="2" type="ORF">I6L54_12990</name>
</gene>
<proteinExistence type="predicted"/>